<sequence length="36" mass="3758">YKTLYDLSFTSVAELSRVAGVGKATAEKLLGALGVE</sequence>
<dbReference type="AlphaFoldDB" id="A0A0F9BJA7"/>
<accession>A0A0F9BJA7</accession>
<reference evidence="1" key="1">
    <citation type="journal article" date="2015" name="Nature">
        <title>Complex archaea that bridge the gap between prokaryotes and eukaryotes.</title>
        <authorList>
            <person name="Spang A."/>
            <person name="Saw J.H."/>
            <person name="Jorgensen S.L."/>
            <person name="Zaremba-Niedzwiedzka K."/>
            <person name="Martijn J."/>
            <person name="Lind A.E."/>
            <person name="van Eijk R."/>
            <person name="Schleper C."/>
            <person name="Guy L."/>
            <person name="Ettema T.J."/>
        </authorList>
    </citation>
    <scope>NUCLEOTIDE SEQUENCE</scope>
</reference>
<name>A0A0F9BJA7_9ZZZZ</name>
<feature type="non-terminal residue" evidence="1">
    <location>
        <position position="1"/>
    </location>
</feature>
<evidence type="ECO:0000313" key="1">
    <source>
        <dbReference type="EMBL" id="KKK84471.1"/>
    </source>
</evidence>
<organism evidence="1">
    <name type="scientific">marine sediment metagenome</name>
    <dbReference type="NCBI Taxonomy" id="412755"/>
    <lineage>
        <taxon>unclassified sequences</taxon>
        <taxon>metagenomes</taxon>
        <taxon>ecological metagenomes</taxon>
    </lineage>
</organism>
<protein>
    <recommendedName>
        <fullName evidence="2">Helix-hairpin-helix DNA-binding motif class 1 domain-containing protein</fullName>
    </recommendedName>
</protein>
<dbReference type="Gene3D" id="1.10.150.20">
    <property type="entry name" value="5' to 3' exonuclease, C-terminal subdomain"/>
    <property type="match status" value="1"/>
</dbReference>
<comment type="caution">
    <text evidence="1">The sequence shown here is derived from an EMBL/GenBank/DDBJ whole genome shotgun (WGS) entry which is preliminary data.</text>
</comment>
<evidence type="ECO:0008006" key="2">
    <source>
        <dbReference type="Google" id="ProtNLM"/>
    </source>
</evidence>
<dbReference type="EMBL" id="LAZR01051761">
    <property type="protein sequence ID" value="KKK84471.1"/>
    <property type="molecule type" value="Genomic_DNA"/>
</dbReference>
<gene>
    <name evidence="1" type="ORF">LCGC14_2783030</name>
</gene>
<proteinExistence type="predicted"/>